<feature type="region of interest" description="Disordered" evidence="2">
    <location>
        <begin position="1550"/>
        <end position="1630"/>
    </location>
</feature>
<feature type="region of interest" description="Disordered" evidence="2">
    <location>
        <begin position="1189"/>
        <end position="1248"/>
    </location>
</feature>
<feature type="region of interest" description="Disordered" evidence="2">
    <location>
        <begin position="3166"/>
        <end position="3195"/>
    </location>
</feature>
<feature type="compositionally biased region" description="Polar residues" evidence="2">
    <location>
        <begin position="726"/>
        <end position="743"/>
    </location>
</feature>
<feature type="compositionally biased region" description="Polar residues" evidence="2">
    <location>
        <begin position="1727"/>
        <end position="1746"/>
    </location>
</feature>
<feature type="compositionally biased region" description="Acidic residues" evidence="2">
    <location>
        <begin position="1563"/>
        <end position="1575"/>
    </location>
</feature>
<feature type="compositionally biased region" description="Polar residues" evidence="2">
    <location>
        <begin position="1460"/>
        <end position="1476"/>
    </location>
</feature>
<evidence type="ECO:0000256" key="1">
    <source>
        <dbReference type="SAM" id="Coils"/>
    </source>
</evidence>
<evidence type="ECO:0000256" key="2">
    <source>
        <dbReference type="SAM" id="MobiDB-lite"/>
    </source>
</evidence>
<dbReference type="Proteomes" id="UP001470230">
    <property type="component" value="Unassembled WGS sequence"/>
</dbReference>
<feature type="region of interest" description="Disordered" evidence="2">
    <location>
        <begin position="995"/>
        <end position="1020"/>
    </location>
</feature>
<feature type="region of interest" description="Disordered" evidence="2">
    <location>
        <begin position="1999"/>
        <end position="2024"/>
    </location>
</feature>
<feature type="region of interest" description="Disordered" evidence="2">
    <location>
        <begin position="1055"/>
        <end position="1149"/>
    </location>
</feature>
<accession>A0ABR2JXM2</accession>
<feature type="compositionally biased region" description="Acidic residues" evidence="2">
    <location>
        <begin position="1507"/>
        <end position="1522"/>
    </location>
</feature>
<feature type="compositionally biased region" description="Polar residues" evidence="2">
    <location>
        <begin position="1209"/>
        <end position="1223"/>
    </location>
</feature>
<sequence length="3845" mass="434238">MKVGSKSSLPNIEKNQPNQGRAHLFISDLFPVFEIKDNDQKSNLCNENVIISHKEEDKKCTDTENLNINHNKPKIFSFEQLNKISIPPNQQEAQDFSKKINNPVFSISVLPDEKADLHLPEKSNNNPNFSFSNLHILFGKEDCRSISFQVSPVTSISSPFEDNIQVLESNEDEKENNDFKFHISDNSVAYRQCIDLELNYNYEFSETSSFNVDLIKMNQESIEETQNIEFYDENAMDRPNKLIFDSSFDMFEQYGNSSTTDQKEIDDDNDPTSSDIKVSVKKETQTKSKKPINFSEEPIQFNSKQNDSDLNAKTDISTLISDPVYYSSKEKTFELDNQKVKPFGMSPIESISSFSFGEDQIKQKSEKKAVKYTDKSVNTIIPSDNELEICSLSFLDFGRKAAPKFGESDFETIISIDVEQQINETLESSLNNEHESLNVTPKKNKVPRFSTSDPSTMANIRYSPQIDNLKSSGVVFTESESTMSEEIRESDVTTMESIDFIPAQKRVQESDILCFEKLDQIAIETGSKKKNKKQIPRFTTSEPSIMANIRYSPQKEANKLIQISPSNDSSSLNINESNINDSADIKESDITPIISVKFNPEQGQASSVVDKSDEVSLSGSQKAIRIDAPSFSTSELSTMANIRFSPQNTNSEISFSGIDNEENDQLDKETIIESEIEIIASNKFDQNKCQLKESSVNSSEKVVGLSNDQPKNKKKKKRQIPVFSASEPSSLANIHPATQSKKLQQSKIAATEIKDKQNSSQNINQEEFEEDDVDVEEININESEPTTIASISSIPNAAHKKGSLALSKQIIVENETNQIDKKNQTQPKADQIKRKISKKEVPSFSTSEPSTMLSIQYSSPKEKLQQSQVASIGIDINDEKSGQEQKEPEHEEIHDEANINESEPTTITSINYIPYQDQKHDNSLVLSKQFIIENGARNEATKKDEPQAKPTKSNQAKRNPSFSPSEPSTIMSIQYSSPKEKLQQSQVSSIGIDINDEKSDQEQKEPEHEEIKNEVNINESEPTTITSINYIPYQDQKHDNSLVLSKQFIIENDTNTEATKKDEPQAKPTKSHQVKRNDKQRIPSFSQSEPSSLASIQYSPQQKKNKLYQSQVAATETSYEEKSLESMDQDPENIEEEEEISDEININESQPTTIASVNYVPYESQKQRISLAQSTQSVIEKGSEALNVNESKAKQRKAKQKKTKEIPAFSTSEPSSLSHIQHSSQKKKLYQSQASSIEKNNEEPDLDKTLEVDEHEDEFGGLNISESNLTTIASINSISYHDRMQKDSLILSEQVVIENANDNENNFTSDNVKPAKSSDKSRVKNVKKIPSFSTSKPSAIATVSQSSQKKSLQQSQIECIERNYNDVVSDSSSITKSPESLDDFEEEEEEERNEISINESEMITIASINYSHDKESQKDHSLALSEQVTVENDEKETESNNERHNSLKVKKNKQPKEVPSFTTSEPSTISNLQNVKPPQVIEKEAKSLESEPENDEDLEERKQELILIEEEEDQDEDEEDQDISNIKIEESEIFTIVSIKFDEKLTQEQNKEFERNVGSLPNVEDEEEDEEEDSIDNEKEEQNKDNFVTPKRKEIPHFSTSDPQSTNLTKAKSNGSHSSKQIKAKHSFEPGEMNVISSFSSVSPTKELIRSEIFTADIPNDVVIQSGKISTPNNNSRFVVNESLTIDNGELSTINSIPENDENDLPHFELSEPTTSAIRKGEEKTPLKQSNSLSLTSNQVEDNLNITEKPFERRKELSQSVAYENTSIQNDLEQSQVVASESFKSREAKRSVKTKKPSESNVQNSPTNLVDQLTETEEDNGSQQKILSMSKNEGFFINNDDNDKIPRKKKMKQTQKDVKFSPKMKSLKEHITNDRSEISVQTTNDDLPVSRLDKVAILFTSGTFCVETDDNKEKDHKKKAKSGKKTAQTQSDDSNPLLSLSDSQSCDANSDQNLPQFEQSLITTITDITMKQDNENVNKNTFHLSFQQNPPLLIKEKPVQQAKLSNSQPESYQMASQESDQINIPPKKELSSDVLSSNQTQTESINPTFENSNLTTILSLNKALDDDDDDVKNVSSKLELSLSPTTFVKTEDDLENTEKVCILQNSSPVDQDFFDEDHNHHFNNVGVETVANFTQKEEASSNNFELASDEVVFANGNSKKMELIHQKQLEITKEKDNPSFQMNDLTTIASIPVRDQNLDFTIEAQTNLDISQEEDEVRKHELADLDDKASSEQKSLSMSANYSIFENSQALHEVEPIDVKRANFELSEISRMVDISEMNSTQSDRSDFEGKSVSLKLDQKVNEFHFSSDSKQFHESLPVSIFSSNEVEQPSETNEANRNGIQHDNEYSNHLLFEQEPRKVEISNSNKEDIELEQSGLVSIVSVQKEQEKAVNLAHSHFNTIDINQNEVQKQPISKSIEETDSFQKVDQTNLFEKVEIGNSNKEDVEFEQSGLVSIASVHKEQEKSANLTQSHFNVIDINQKEAQKRQINKSIEETGNYQKADQTDSLEKAEMNPSNRDSIEFEQSGLVNIVSVQKEQEKRVNLTSSHFDAININQKESQKQPISKSIEVIESNQKVDQSDSIEKVDYKESEPLTLISIQGKKEHKERLQTKYELASNGTIFANQEQQRLSNFNKEKVIVSSTSQDKSKESNFEISNLMSFEKSNPIRMTQVFGGLYLKPESNSPIKTRQASKAKLSVNSDSQFYFEENGSNEVPQMKTSRSLENLDSFTIKKDQRPLTMIFGSFSVNSNQTKSSQHRDLDLSIDDEREFHQASLIHSRSFDEISRQCVESQTDESLMKKKGTKMDTVFGCFEIKSPLKEKISPKDKQFRTVYDSFEIASQVTAQAVVDSSSKEKKSLSMTSAFGRFDISPGTYEAEKQYNEEGTQFASQEEKSNKKLDLDQTKSFFVEIENDKKEASKKPLSKESDYFYVNNQSQDAQDDQQKKQISVEKEVQIISDDQTNHSLLREFYSSEVADISKPSNAHLEQLSLNSINIEPNASSIQKQPQSCGFYSSEVADISKEPQSGLEHLSLNSINIEPNMNSMQKQPPNCDFYSSEVADINKEKESNLEQLSLNSINIEPSTKTQNVRPATLSIGQGLNSINVPEDDQNEFLSTSYQKVDLHESKNLYFEVPSSSHESTNFDLSLNHSQLQIQPKENETTLVNKQQPAQAQVHSNDNDPVQAQVHSNDNDPVQAQVHSNDNVPVQAQVHSNDNDPVQAQVHSNDNDPVQAQVHSNDNDPVQAQVHSNDNDPVQAQVHSNDNVPVQAQVHSNDNDPVQAQVHSNDNDPVQAQVHSNDNDPVQAQVHSNDNVPVQAQVHSNDNDPVQAQVHSNDNDPVQAQVHSNDNDPVQAQVHSNDSVPVQAQVHSNEKVLVQDKVQREIVVNELFEVPLVEDLPITTNPTKQYDSTNNVEIKASFPLFFEFSNNQQQLQERFEMYDENEGIDQSLSITSSSPFFIPPERKSIDQIIEEEEEDTNGNQVIGNVDFNSPVFSNIDLCKKLISRQIGEIKSLEREVVKKEVALDSLNRKFELFKESTKQMLAKHFGEIRSLNETNAKLVSQIDSLQTRLSSKSDAVFSHLKQRTATCSLTNSNEIISIEPTKAETKTETETTNSSSTIENKKDKSDSVYLLVTVTIEDVEPLGQFAGNSDSLFYLNRNGLGRRLFISNPFSYEETSLFANSPLLRESGKITQFSLLPRSSFIPLKVDTNLFFEQKEIKPSLTFSFYHLRVTRPKLFSTLHLEDNLTVAHIVPQKISKTTESKSCQTKDEIRRNIERSQFFVSGENDIKKKNFQKFSLYVPKPLIIESVKKTAFSSYAESFDISSAHHTRLAIKKTQAISFIVQKKQK</sequence>
<keyword evidence="4" id="KW-1185">Reference proteome</keyword>
<feature type="compositionally biased region" description="Polar residues" evidence="2">
    <location>
        <begin position="1367"/>
        <end position="1378"/>
    </location>
</feature>
<feature type="region of interest" description="Disordered" evidence="2">
    <location>
        <begin position="3214"/>
        <end position="3255"/>
    </location>
</feature>
<feature type="region of interest" description="Disordered" evidence="2">
    <location>
        <begin position="3274"/>
        <end position="3300"/>
    </location>
</feature>
<feature type="compositionally biased region" description="Polar residues" evidence="2">
    <location>
        <begin position="950"/>
        <end position="970"/>
    </location>
</feature>
<feature type="region of interest" description="Disordered" evidence="2">
    <location>
        <begin position="1716"/>
        <end position="1747"/>
    </location>
</feature>
<protein>
    <submittedName>
        <fullName evidence="3">Uncharacterized protein</fullName>
    </submittedName>
</protein>
<organism evidence="3 4">
    <name type="scientific">Tritrichomonas musculus</name>
    <dbReference type="NCBI Taxonomy" id="1915356"/>
    <lineage>
        <taxon>Eukaryota</taxon>
        <taxon>Metamonada</taxon>
        <taxon>Parabasalia</taxon>
        <taxon>Tritrichomonadida</taxon>
        <taxon>Tritrichomonadidae</taxon>
        <taxon>Tritrichomonas</taxon>
    </lineage>
</organism>
<feature type="compositionally biased region" description="Polar residues" evidence="2">
    <location>
        <begin position="843"/>
        <end position="870"/>
    </location>
</feature>
<feature type="compositionally biased region" description="Acidic residues" evidence="2">
    <location>
        <begin position="1127"/>
        <end position="1142"/>
    </location>
</feature>
<keyword evidence="1" id="KW-0175">Coiled coil</keyword>
<evidence type="ECO:0000313" key="3">
    <source>
        <dbReference type="EMBL" id="KAK8883600.1"/>
    </source>
</evidence>
<feature type="region of interest" description="Disordered" evidence="2">
    <location>
        <begin position="1909"/>
        <end position="1952"/>
    </location>
</feature>
<evidence type="ECO:0000313" key="4">
    <source>
        <dbReference type="Proteomes" id="UP001470230"/>
    </source>
</evidence>
<feature type="compositionally biased region" description="Basic and acidic residues" evidence="2">
    <location>
        <begin position="877"/>
        <end position="897"/>
    </location>
</feature>
<feature type="compositionally biased region" description="Polar residues" evidence="2">
    <location>
        <begin position="1083"/>
        <end position="1117"/>
    </location>
</feature>
<feature type="compositionally biased region" description="Polar residues" evidence="2">
    <location>
        <begin position="2002"/>
        <end position="2022"/>
    </location>
</feature>
<feature type="coiled-coil region" evidence="1">
    <location>
        <begin position="3507"/>
        <end position="3566"/>
    </location>
</feature>
<feature type="compositionally biased region" description="Basic and acidic residues" evidence="2">
    <location>
        <begin position="1239"/>
        <end position="1248"/>
    </location>
</feature>
<proteinExistence type="predicted"/>
<feature type="region of interest" description="Disordered" evidence="2">
    <location>
        <begin position="257"/>
        <end position="290"/>
    </location>
</feature>
<feature type="region of interest" description="Disordered" evidence="2">
    <location>
        <begin position="695"/>
        <end position="743"/>
    </location>
</feature>
<feature type="compositionally biased region" description="Polar residues" evidence="2">
    <location>
        <begin position="1799"/>
        <end position="1813"/>
    </location>
</feature>
<feature type="compositionally biased region" description="Basic and acidic residues" evidence="2">
    <location>
        <begin position="1411"/>
        <end position="1421"/>
    </location>
</feature>
<dbReference type="EMBL" id="JAPFFF010000008">
    <property type="protein sequence ID" value="KAK8883600.1"/>
    <property type="molecule type" value="Genomic_DNA"/>
</dbReference>
<feature type="compositionally biased region" description="Acidic residues" evidence="2">
    <location>
        <begin position="1380"/>
        <end position="1392"/>
    </location>
</feature>
<name>A0ABR2JXM2_9EUKA</name>
<feature type="region of interest" description="Disordered" evidence="2">
    <location>
        <begin position="936"/>
        <end position="970"/>
    </location>
</feature>
<gene>
    <name evidence="3" type="ORF">M9Y10_042694</name>
</gene>
<comment type="caution">
    <text evidence="3">The sequence shown here is derived from an EMBL/GenBank/DDBJ whole genome shotgun (WGS) entry which is preliminary data.</text>
</comment>
<feature type="region of interest" description="Disordered" evidence="2">
    <location>
        <begin position="839"/>
        <end position="904"/>
    </location>
</feature>
<feature type="region of interest" description="Disordered" evidence="2">
    <location>
        <begin position="1303"/>
        <end position="1322"/>
    </location>
</feature>
<feature type="compositionally biased region" description="Low complexity" evidence="2">
    <location>
        <begin position="1931"/>
        <end position="1945"/>
    </location>
</feature>
<feature type="compositionally biased region" description="Basic residues" evidence="2">
    <location>
        <begin position="1915"/>
        <end position="1924"/>
    </location>
</feature>
<feature type="region of interest" description="Disordered" evidence="2">
    <location>
        <begin position="1778"/>
        <end position="1822"/>
    </location>
</feature>
<reference evidence="3 4" key="1">
    <citation type="submission" date="2024-04" db="EMBL/GenBank/DDBJ databases">
        <title>Tritrichomonas musculus Genome.</title>
        <authorList>
            <person name="Alves-Ferreira E."/>
            <person name="Grigg M."/>
            <person name="Lorenzi H."/>
            <person name="Galac M."/>
        </authorList>
    </citation>
    <scope>NUCLEOTIDE SEQUENCE [LARGE SCALE GENOMIC DNA]</scope>
    <source>
        <strain evidence="3 4">EAF2021</strain>
    </source>
</reference>
<feature type="region of interest" description="Disordered" evidence="2">
    <location>
        <begin position="1367"/>
        <end position="1529"/>
    </location>
</feature>
<feature type="compositionally biased region" description="Polar residues" evidence="2">
    <location>
        <begin position="1598"/>
        <end position="1619"/>
    </location>
</feature>
<feature type="region of interest" description="Disordered" evidence="2">
    <location>
        <begin position="1834"/>
        <end position="1858"/>
    </location>
</feature>
<feature type="compositionally biased region" description="Basic and acidic residues" evidence="2">
    <location>
        <begin position="995"/>
        <end position="1013"/>
    </location>
</feature>